<reference evidence="1" key="1">
    <citation type="submission" date="2020-11" db="EMBL/GenBank/DDBJ databases">
        <title>Gallibacterium anatis 1637, full genome, WGS.</title>
        <authorList>
            <person name="Laishevtcev A.I."/>
            <person name="Yakimova E.A."/>
            <person name="Petkovich D."/>
            <person name="Stepanova T.V."/>
            <person name="Kalendr R.S."/>
            <person name="Rubalsky E.O."/>
            <person name="Zulkarneev E.R."/>
            <person name="Aleshkin A.V."/>
        </authorList>
    </citation>
    <scope>NUCLEOTIDE SEQUENCE</scope>
    <source>
        <strain evidence="1">1637</strain>
    </source>
</reference>
<dbReference type="AlphaFoldDB" id="A0A930Y3R0"/>
<gene>
    <name evidence="1" type="ORF">INT80_05455</name>
</gene>
<evidence type="ECO:0000313" key="1">
    <source>
        <dbReference type="EMBL" id="MBF4102499.1"/>
    </source>
</evidence>
<protein>
    <submittedName>
        <fullName evidence="1">Uncharacterized protein</fullName>
    </submittedName>
</protein>
<name>A0A930Y3R0_9PAST</name>
<organism evidence="1">
    <name type="scientific">Gallibacterium anatis</name>
    <dbReference type="NCBI Taxonomy" id="750"/>
    <lineage>
        <taxon>Bacteria</taxon>
        <taxon>Pseudomonadati</taxon>
        <taxon>Pseudomonadota</taxon>
        <taxon>Gammaproteobacteria</taxon>
        <taxon>Pasteurellales</taxon>
        <taxon>Pasteurellaceae</taxon>
        <taxon>Gallibacterium</taxon>
    </lineage>
</organism>
<sequence length="50" mass="5640">MPLAPIDRIYLYGDVTLTATILAKLGEIRNWCYLLIRKKTSTDIINGETA</sequence>
<comment type="caution">
    <text evidence="1">The sequence shown here is derived from an EMBL/GenBank/DDBJ whole genome shotgun (WGS) entry which is preliminary data.</text>
</comment>
<dbReference type="EMBL" id="JADION010000012">
    <property type="protein sequence ID" value="MBF4102499.1"/>
    <property type="molecule type" value="Genomic_DNA"/>
</dbReference>
<accession>A0A930Y3R0</accession>
<proteinExistence type="predicted"/>